<proteinExistence type="predicted"/>
<evidence type="ECO:0000256" key="2">
    <source>
        <dbReference type="SAM" id="Phobius"/>
    </source>
</evidence>
<comment type="caution">
    <text evidence="3">The sequence shown here is derived from an EMBL/GenBank/DDBJ whole genome shotgun (WGS) entry which is preliminary data.</text>
</comment>
<feature type="compositionally biased region" description="Basic and acidic residues" evidence="1">
    <location>
        <begin position="8"/>
        <end position="20"/>
    </location>
</feature>
<protein>
    <submittedName>
        <fullName evidence="3">Uncharacterized protein</fullName>
    </submittedName>
</protein>
<keyword evidence="2" id="KW-0472">Membrane</keyword>
<dbReference type="Proteomes" id="UP000237819">
    <property type="component" value="Unassembled WGS sequence"/>
</dbReference>
<evidence type="ECO:0000313" key="4">
    <source>
        <dbReference type="Proteomes" id="UP000237819"/>
    </source>
</evidence>
<name>A0A2S8GDC9_9BACT</name>
<feature type="transmembrane region" description="Helical" evidence="2">
    <location>
        <begin position="129"/>
        <end position="152"/>
    </location>
</feature>
<reference evidence="3 4" key="1">
    <citation type="submission" date="2018-02" db="EMBL/GenBank/DDBJ databases">
        <title>Comparative genomes isolates from brazilian mangrove.</title>
        <authorList>
            <person name="Araujo J.E."/>
            <person name="Taketani R.G."/>
            <person name="Silva M.C.P."/>
            <person name="Loureco M.V."/>
            <person name="Andreote F.D."/>
        </authorList>
    </citation>
    <scope>NUCLEOTIDE SEQUENCE [LARGE SCALE GENOMIC DNA]</scope>
    <source>
        <strain evidence="3 4">Nap-Phe MGV</strain>
    </source>
</reference>
<keyword evidence="2" id="KW-1133">Transmembrane helix</keyword>
<gene>
    <name evidence="3" type="ORF">C5Y93_29515</name>
</gene>
<evidence type="ECO:0000256" key="1">
    <source>
        <dbReference type="SAM" id="MobiDB-lite"/>
    </source>
</evidence>
<feature type="region of interest" description="Disordered" evidence="1">
    <location>
        <begin position="1"/>
        <end position="26"/>
    </location>
</feature>
<dbReference type="AlphaFoldDB" id="A0A2S8GDC9"/>
<evidence type="ECO:0000313" key="3">
    <source>
        <dbReference type="EMBL" id="PQO42466.1"/>
    </source>
</evidence>
<accession>A0A2S8GDC9</accession>
<feature type="transmembrane region" description="Helical" evidence="2">
    <location>
        <begin position="57"/>
        <end position="78"/>
    </location>
</feature>
<sequence>MTSPNRPLKLEDIQKPDLTGEKNPFAEEEITDAKEADVNAPVDMRGAYEPVANSSGWLILLVSLVGFGASMLPLTRFFLPPGYSVLLGPFGWFVSWIIALPTFMYSQAELKSIYLGRISEQGAWKTRSAFGISLLTILNSLVILALVIWEIVR</sequence>
<dbReference type="EMBL" id="PUHZ01000025">
    <property type="protein sequence ID" value="PQO42466.1"/>
    <property type="molecule type" value="Genomic_DNA"/>
</dbReference>
<dbReference type="RefSeq" id="WP_105339043.1">
    <property type="nucleotide sequence ID" value="NZ_PUHZ01000025.1"/>
</dbReference>
<dbReference type="OrthoDB" id="285644at2"/>
<organism evidence="3 4">
    <name type="scientific">Blastopirellula marina</name>
    <dbReference type="NCBI Taxonomy" id="124"/>
    <lineage>
        <taxon>Bacteria</taxon>
        <taxon>Pseudomonadati</taxon>
        <taxon>Planctomycetota</taxon>
        <taxon>Planctomycetia</taxon>
        <taxon>Pirellulales</taxon>
        <taxon>Pirellulaceae</taxon>
        <taxon>Blastopirellula</taxon>
    </lineage>
</organism>
<feature type="transmembrane region" description="Helical" evidence="2">
    <location>
        <begin position="90"/>
        <end position="108"/>
    </location>
</feature>
<keyword evidence="2" id="KW-0812">Transmembrane</keyword>